<dbReference type="EMBL" id="JABEQE010000005">
    <property type="protein sequence ID" value="MBB2172086.1"/>
    <property type="molecule type" value="Genomic_DNA"/>
</dbReference>
<dbReference type="InterPro" id="IPR011078">
    <property type="entry name" value="PyrdxlP_homeostasis"/>
</dbReference>
<dbReference type="Proteomes" id="UP000577891">
    <property type="component" value="Unassembled WGS sequence"/>
</dbReference>
<comment type="cofactor">
    <cofactor evidence="3">
        <name>pyridoxal 5'-phosphate</name>
        <dbReference type="ChEBI" id="CHEBI:597326"/>
    </cofactor>
</comment>
<evidence type="ECO:0000256" key="4">
    <source>
        <dbReference type="RuleBase" id="RU004514"/>
    </source>
</evidence>
<comment type="similarity">
    <text evidence="2 4">Belongs to the pyridoxal phosphate-binding protein YggS/PROSC family.</text>
</comment>
<organism evidence="7 8">
    <name type="scientific">Gluconacetobacter asukensis</name>
    <dbReference type="NCBI Taxonomy" id="1017181"/>
    <lineage>
        <taxon>Bacteria</taxon>
        <taxon>Pseudomonadati</taxon>
        <taxon>Pseudomonadota</taxon>
        <taxon>Alphaproteobacteria</taxon>
        <taxon>Acetobacterales</taxon>
        <taxon>Acetobacteraceae</taxon>
        <taxon>Gluconacetobacter</taxon>
    </lineage>
</organism>
<comment type="caution">
    <text evidence="7">The sequence shown here is derived from an EMBL/GenBank/DDBJ whole genome shotgun (WGS) entry which is preliminary data.</text>
</comment>
<accession>A0A7W4IZV4</accession>
<dbReference type="GO" id="GO:0030170">
    <property type="term" value="F:pyridoxal phosphate binding"/>
    <property type="evidence" value="ECO:0007669"/>
    <property type="project" value="UniProtKB-UniRule"/>
</dbReference>
<feature type="region of interest" description="Disordered" evidence="5">
    <location>
        <begin position="235"/>
        <end position="254"/>
    </location>
</feature>
<dbReference type="PANTHER" id="PTHR10146:SF14">
    <property type="entry name" value="PYRIDOXAL PHOSPHATE HOMEOSTASIS PROTEIN"/>
    <property type="match status" value="1"/>
</dbReference>
<dbReference type="PANTHER" id="PTHR10146">
    <property type="entry name" value="PROLINE SYNTHETASE CO-TRANSCRIBED BACTERIAL HOMOLOG PROTEIN"/>
    <property type="match status" value="1"/>
</dbReference>
<keyword evidence="1 2" id="KW-0663">Pyridoxal phosphate</keyword>
<evidence type="ECO:0000313" key="7">
    <source>
        <dbReference type="EMBL" id="MBB2172086.1"/>
    </source>
</evidence>
<dbReference type="RefSeq" id="WP_182978656.1">
    <property type="nucleotide sequence ID" value="NZ_BAABGB010000006.1"/>
</dbReference>
<dbReference type="InterPro" id="IPR029066">
    <property type="entry name" value="PLP-binding_barrel"/>
</dbReference>
<gene>
    <name evidence="7" type="ORF">HLH35_08105</name>
</gene>
<evidence type="ECO:0000256" key="2">
    <source>
        <dbReference type="HAMAP-Rule" id="MF_02087"/>
    </source>
</evidence>
<proteinExistence type="inferred from homology"/>
<protein>
    <recommendedName>
        <fullName evidence="2">Pyridoxal phosphate homeostasis protein</fullName>
        <shortName evidence="2">PLP homeostasis protein</shortName>
    </recommendedName>
</protein>
<evidence type="ECO:0000256" key="3">
    <source>
        <dbReference type="PIRSR" id="PIRSR004848-1"/>
    </source>
</evidence>
<feature type="domain" description="Alanine racemase N-terminal" evidence="6">
    <location>
        <begin position="26"/>
        <end position="236"/>
    </location>
</feature>
<evidence type="ECO:0000256" key="5">
    <source>
        <dbReference type="SAM" id="MobiDB-lite"/>
    </source>
</evidence>
<evidence type="ECO:0000313" key="8">
    <source>
        <dbReference type="Proteomes" id="UP000577891"/>
    </source>
</evidence>
<dbReference type="PIRSF" id="PIRSF004848">
    <property type="entry name" value="YBL036c_PLPDEIII"/>
    <property type="match status" value="1"/>
</dbReference>
<sequence length="254" mass="26855">MTTTFSAATADTPSCPSPIATALAGIRERIAAAAHRAHRAPDTVTLVAVSKFHPQSSVLEALQAGQAVFGENRVQEAAEKFPPLRDAWPALRLHIIGGLQTNKVLEAVRIADMIESLDRPSLADALARAADRAGRLPDLLVQVNTGDESQKSGIPRVQADSFITSCRQRFGDAVRGLMCIPPADADPVPHFRYLADLARAHDLKLLSMGMSADFEAAITAGATHVRVGSAIFGHRPASPPNSAIPPARLAAPES</sequence>
<evidence type="ECO:0000259" key="6">
    <source>
        <dbReference type="Pfam" id="PF01168"/>
    </source>
</evidence>
<keyword evidence="8" id="KW-1185">Reference proteome</keyword>
<dbReference type="Gene3D" id="3.20.20.10">
    <property type="entry name" value="Alanine racemase"/>
    <property type="match status" value="1"/>
</dbReference>
<name>A0A7W4IZV4_9PROT</name>
<dbReference type="CDD" id="cd00635">
    <property type="entry name" value="PLPDE_III_YBL036c_like"/>
    <property type="match status" value="1"/>
</dbReference>
<dbReference type="InterPro" id="IPR001608">
    <property type="entry name" value="Ala_racemase_N"/>
</dbReference>
<reference evidence="7 8" key="1">
    <citation type="submission" date="2020-04" db="EMBL/GenBank/DDBJ databases">
        <title>Description of novel Gluconacetobacter.</title>
        <authorList>
            <person name="Sombolestani A."/>
        </authorList>
    </citation>
    <scope>NUCLEOTIDE SEQUENCE [LARGE SCALE GENOMIC DNA]</scope>
    <source>
        <strain evidence="7 8">LMG 27724</strain>
    </source>
</reference>
<evidence type="ECO:0000256" key="1">
    <source>
        <dbReference type="ARBA" id="ARBA00022898"/>
    </source>
</evidence>
<dbReference type="FunFam" id="3.20.20.10:FF:000018">
    <property type="entry name" value="Pyridoxal phosphate homeostasis protein"/>
    <property type="match status" value="1"/>
</dbReference>
<feature type="modified residue" description="N6-(pyridoxal phosphate)lysine" evidence="2 3">
    <location>
        <position position="51"/>
    </location>
</feature>
<dbReference type="SUPFAM" id="SSF51419">
    <property type="entry name" value="PLP-binding barrel"/>
    <property type="match status" value="1"/>
</dbReference>
<dbReference type="HAMAP" id="MF_02087">
    <property type="entry name" value="PLP_homeostasis"/>
    <property type="match status" value="1"/>
</dbReference>
<comment type="function">
    <text evidence="2">Pyridoxal 5'-phosphate (PLP)-binding protein, which is involved in PLP homeostasis.</text>
</comment>
<dbReference type="AlphaFoldDB" id="A0A7W4IZV4"/>
<dbReference type="Pfam" id="PF01168">
    <property type="entry name" value="Ala_racemase_N"/>
    <property type="match status" value="1"/>
</dbReference>
<dbReference type="NCBIfam" id="TIGR00044">
    <property type="entry name" value="YggS family pyridoxal phosphate-dependent enzyme"/>
    <property type="match status" value="1"/>
</dbReference>